<name>A0A8G2C9G7_9BACT</name>
<comment type="caution">
    <text evidence="1">The sequence shown here is derived from an EMBL/GenBank/DDBJ whole genome shotgun (WGS) entry which is preliminary data.</text>
</comment>
<dbReference type="AlphaFoldDB" id="A0A8G2C9G7"/>
<dbReference type="Pfam" id="PF09719">
    <property type="entry name" value="C_GCAxxG_C_C"/>
    <property type="match status" value="1"/>
</dbReference>
<organism evidence="1 2">
    <name type="scientific">Halodesulfovibrio aestuarii</name>
    <dbReference type="NCBI Taxonomy" id="126333"/>
    <lineage>
        <taxon>Bacteria</taxon>
        <taxon>Pseudomonadati</taxon>
        <taxon>Thermodesulfobacteriota</taxon>
        <taxon>Desulfovibrionia</taxon>
        <taxon>Desulfovibrionales</taxon>
        <taxon>Desulfovibrionaceae</taxon>
        <taxon>Halodesulfovibrio</taxon>
    </lineage>
</organism>
<dbReference type="Proteomes" id="UP000184001">
    <property type="component" value="Unassembled WGS sequence"/>
</dbReference>
<reference evidence="1 2" key="1">
    <citation type="submission" date="2016-11" db="EMBL/GenBank/DDBJ databases">
        <authorList>
            <person name="Varghese N."/>
            <person name="Submissions S."/>
        </authorList>
    </citation>
    <scope>NUCLEOTIDE SEQUENCE [LARGE SCALE GENOMIC DNA]</scope>
    <source>
        <strain evidence="1 2">DSM 17919</strain>
    </source>
</reference>
<dbReference type="EMBL" id="FQZR01000003">
    <property type="protein sequence ID" value="SHJ09147.1"/>
    <property type="molecule type" value="Genomic_DNA"/>
</dbReference>
<evidence type="ECO:0000313" key="1">
    <source>
        <dbReference type="EMBL" id="SHJ09147.1"/>
    </source>
</evidence>
<gene>
    <name evidence="1" type="ORF">SAMN05660830_01619</name>
</gene>
<dbReference type="InterPro" id="IPR010181">
    <property type="entry name" value="CGCAxxGCC_motif"/>
</dbReference>
<protein>
    <submittedName>
        <fullName evidence="1">C_GCAxxG_C_C family probable redox protein</fullName>
    </submittedName>
</protein>
<dbReference type="RefSeq" id="WP_020000417.1">
    <property type="nucleotide sequence ID" value="NZ_CP192219.1"/>
</dbReference>
<dbReference type="NCBIfam" id="TIGR01909">
    <property type="entry name" value="C_GCAxxG_C_C"/>
    <property type="match status" value="1"/>
</dbReference>
<sequence length="203" mass="21840">MKLNKYAEASFADAELTPEAAAIVERLKLQAENLFETRALLCAEAVLVTLNEAFDGSLSEEQAINLGSTFCMGVGSAGCMCGALAGGLASVGMFTGKGRLATSNAHARECGKDLHDAFVRNHKTTCCRTLTRNFKEDAAKHFAQCTMLTGNVTELAARIIIAERCGVISEKTARKPLSKAHVLGMRVGNIFRILRKKWVAGCR</sequence>
<proteinExistence type="predicted"/>
<evidence type="ECO:0000313" key="2">
    <source>
        <dbReference type="Proteomes" id="UP000184001"/>
    </source>
</evidence>
<accession>A0A8G2C9G7</accession>